<reference evidence="1" key="2">
    <citation type="submission" date="2021-03" db="UniProtKB">
        <authorList>
            <consortium name="EnsemblPlants"/>
        </authorList>
    </citation>
    <scope>IDENTIFICATION</scope>
</reference>
<reference evidence="1" key="1">
    <citation type="submission" date="2018-11" db="EMBL/GenBank/DDBJ databases">
        <authorList>
            <person name="Grassa J C."/>
        </authorList>
    </citation>
    <scope>NUCLEOTIDE SEQUENCE [LARGE SCALE GENOMIC DNA]</scope>
</reference>
<organism evidence="1 2">
    <name type="scientific">Cannabis sativa</name>
    <name type="common">Hemp</name>
    <name type="synonym">Marijuana</name>
    <dbReference type="NCBI Taxonomy" id="3483"/>
    <lineage>
        <taxon>Eukaryota</taxon>
        <taxon>Viridiplantae</taxon>
        <taxon>Streptophyta</taxon>
        <taxon>Embryophyta</taxon>
        <taxon>Tracheophyta</taxon>
        <taxon>Spermatophyta</taxon>
        <taxon>Magnoliopsida</taxon>
        <taxon>eudicotyledons</taxon>
        <taxon>Gunneridae</taxon>
        <taxon>Pentapetalae</taxon>
        <taxon>rosids</taxon>
        <taxon>fabids</taxon>
        <taxon>Rosales</taxon>
        <taxon>Cannabaceae</taxon>
        <taxon>Cannabis</taxon>
    </lineage>
</organism>
<evidence type="ECO:0008006" key="3">
    <source>
        <dbReference type="Google" id="ProtNLM"/>
    </source>
</evidence>
<sequence>MVSECIVTLKEHSLAINNREEDRCANKVTLEIEDWEQQDNIIVSRLLSSMPKKVLTRIIGFESVAQIWINLSEYYTSLNRAKIGKYKTLLCNTMMSPNYISNGLPAEYNVFITFVNTRIDAYNVAEIEVLLMPQEVKLDKVTKEIDIAKVEANLAHTKNQTSRSQ</sequence>
<dbReference type="PANTHER" id="PTHR47481">
    <property type="match status" value="1"/>
</dbReference>
<protein>
    <recommendedName>
        <fullName evidence="3">Retrovirus-related Pol polyprotein from transposon TNT 1-94</fullName>
    </recommendedName>
</protein>
<evidence type="ECO:0000313" key="2">
    <source>
        <dbReference type="Proteomes" id="UP000596661"/>
    </source>
</evidence>
<proteinExistence type="predicted"/>
<accession>A0A803NGK0</accession>
<dbReference type="Gramene" id="evm.model.01.1327">
    <property type="protein sequence ID" value="cds.evm.model.01.1327"/>
    <property type="gene ID" value="evm.TU.01.1327"/>
</dbReference>
<dbReference type="EMBL" id="UZAU01000026">
    <property type="status" value="NOT_ANNOTATED_CDS"/>
    <property type="molecule type" value="Genomic_DNA"/>
</dbReference>
<name>A0A803NGK0_CANSA</name>
<dbReference type="PANTHER" id="PTHR47481:SF31">
    <property type="entry name" value="OS01G0873500 PROTEIN"/>
    <property type="match status" value="1"/>
</dbReference>
<dbReference type="Proteomes" id="UP000596661">
    <property type="component" value="Chromosome 1"/>
</dbReference>
<evidence type="ECO:0000313" key="1">
    <source>
        <dbReference type="EnsemblPlants" id="cds.evm.model.01.1327"/>
    </source>
</evidence>
<keyword evidence="2" id="KW-1185">Reference proteome</keyword>
<dbReference type="AlphaFoldDB" id="A0A803NGK0"/>
<dbReference type="EnsemblPlants" id="evm.model.01.1327">
    <property type="protein sequence ID" value="cds.evm.model.01.1327"/>
    <property type="gene ID" value="evm.TU.01.1327"/>
</dbReference>
<dbReference type="Pfam" id="PF14223">
    <property type="entry name" value="Retrotran_gag_2"/>
    <property type="match status" value="1"/>
</dbReference>